<feature type="signal peptide" evidence="1">
    <location>
        <begin position="1"/>
        <end position="20"/>
    </location>
</feature>
<proteinExistence type="predicted"/>
<dbReference type="SUPFAM" id="SSF52266">
    <property type="entry name" value="SGNH hydrolase"/>
    <property type="match status" value="1"/>
</dbReference>
<protein>
    <recommendedName>
        <fullName evidence="4">SGNH/GDSL hydrolase family protein</fullName>
    </recommendedName>
</protein>
<evidence type="ECO:0008006" key="4">
    <source>
        <dbReference type="Google" id="ProtNLM"/>
    </source>
</evidence>
<name>A0A371XDN4_9HYPH</name>
<dbReference type="Gene3D" id="3.40.50.1110">
    <property type="entry name" value="SGNH hydrolase"/>
    <property type="match status" value="1"/>
</dbReference>
<dbReference type="InterPro" id="IPR036514">
    <property type="entry name" value="SGNH_hydro_sf"/>
</dbReference>
<gene>
    <name evidence="2" type="ORF">DY251_12430</name>
</gene>
<reference evidence="3" key="1">
    <citation type="submission" date="2018-08" db="EMBL/GenBank/DDBJ databases">
        <authorList>
            <person name="Im W.T."/>
        </authorList>
    </citation>
    <scope>NUCLEOTIDE SEQUENCE [LARGE SCALE GENOMIC DNA]</scope>
    <source>
        <strain evidence="3">LA-28</strain>
    </source>
</reference>
<dbReference type="Proteomes" id="UP000262379">
    <property type="component" value="Unassembled WGS sequence"/>
</dbReference>
<dbReference type="AlphaFoldDB" id="A0A371XDN4"/>
<keyword evidence="1" id="KW-0732">Signal</keyword>
<comment type="caution">
    <text evidence="2">The sequence shown here is derived from an EMBL/GenBank/DDBJ whole genome shotgun (WGS) entry which is preliminary data.</text>
</comment>
<keyword evidence="3" id="KW-1185">Reference proteome</keyword>
<dbReference type="GO" id="GO:0016788">
    <property type="term" value="F:hydrolase activity, acting on ester bonds"/>
    <property type="evidence" value="ECO:0007669"/>
    <property type="project" value="UniProtKB-ARBA"/>
</dbReference>
<evidence type="ECO:0000313" key="3">
    <source>
        <dbReference type="Proteomes" id="UP000262379"/>
    </source>
</evidence>
<evidence type="ECO:0000313" key="2">
    <source>
        <dbReference type="EMBL" id="RFC67345.1"/>
    </source>
</evidence>
<feature type="chain" id="PRO_5016763008" description="SGNH/GDSL hydrolase family protein" evidence="1">
    <location>
        <begin position="21"/>
        <end position="714"/>
    </location>
</feature>
<organism evidence="2 3">
    <name type="scientific">Mesorhizobium denitrificans</name>
    <dbReference type="NCBI Taxonomy" id="2294114"/>
    <lineage>
        <taxon>Bacteria</taxon>
        <taxon>Pseudomonadati</taxon>
        <taxon>Pseudomonadota</taxon>
        <taxon>Alphaproteobacteria</taxon>
        <taxon>Hyphomicrobiales</taxon>
        <taxon>Phyllobacteriaceae</taxon>
        <taxon>Mesorhizobium</taxon>
    </lineage>
</organism>
<dbReference type="RefSeq" id="WP_116624219.1">
    <property type="nucleotide sequence ID" value="NZ_QURN01000008.1"/>
</dbReference>
<accession>A0A371XDN4</accession>
<evidence type="ECO:0000256" key="1">
    <source>
        <dbReference type="SAM" id="SignalP"/>
    </source>
</evidence>
<sequence>MFRAIAFLLAWLASSVAASASPSIDWRVQHPFRFFTDTTDFDMQREALADVLAAHGGTAPATVVSDLERVLNDPRWLREWYKTDAALYSNPRASGRPERGWAHHINRRKAFCWNANSQWHSSCTVDRFGEGLRTDYVMPQGHTVEVKLIEPPTGQCIWKADRAAFIQRGALNAVRTADCTAEITARIPFEPTRPDAEQGVSVSVTLPDGTELPAQRIAVKDRLIVGIGDSFSSGEGNPDSPVEIDRQSQRANLNKAFVYDEDVQKIRYKKSHSLPVRSQNGPANWMDRKCHRSAYSYHLRTALQIALADPKHSAVTFLGYACSGAEVAEGLLLPYKGAEGIDPGQLTGDGPRRRDMSEIDRLTIELCRDPITRAAPQALRLDQPISQNGRTYNSVPLLRCPQGRFLRPIDLLLVSIGGNDVGFTPMIVDVLTRQRPPLADLPTQFNVVGQSMLTRIARVVKAHDVAEAERKLRELPARFAALRKALAPLPIRTSAGKPNVIMTAFPKIELNENGRVCGEQDPRERMEGFNVGGMLFLDVPTLRLVSDFANKKLYPALKSAAAAGNWHFVDSHRDAFAKHGVCAQNRSTLPVSAIENMMLPYVDRVNQQFRWFDFEPFSAYRDLDYRAVRDTRPYAPRQRWVRNINDICLFVQYRASGTPPPTSQWGVLDLVEACLGGPFHPTAEGHAHIADAAYAEAKQILGLPAPDIASLRDE</sequence>
<dbReference type="EMBL" id="QURN01000008">
    <property type="protein sequence ID" value="RFC67345.1"/>
    <property type="molecule type" value="Genomic_DNA"/>
</dbReference>